<evidence type="ECO:0000259" key="1">
    <source>
        <dbReference type="PROSITE" id="PS51384"/>
    </source>
</evidence>
<dbReference type="Gene3D" id="3.40.50.80">
    <property type="entry name" value="Nucleotide-binding domain of ferredoxin-NADP reductase (FNR) module"/>
    <property type="match status" value="1"/>
</dbReference>
<dbReference type="Proteomes" id="UP001500784">
    <property type="component" value="Unassembled WGS sequence"/>
</dbReference>
<dbReference type="InterPro" id="IPR039374">
    <property type="entry name" value="SIP_fam"/>
</dbReference>
<gene>
    <name evidence="2" type="ORF">GCM10009688_11670</name>
</gene>
<dbReference type="InterPro" id="IPR013113">
    <property type="entry name" value="SIP_FAD-bd"/>
</dbReference>
<dbReference type="InterPro" id="IPR039261">
    <property type="entry name" value="FNR_nucleotide-bd"/>
</dbReference>
<comment type="caution">
    <text evidence="2">The sequence shown here is derived from an EMBL/GenBank/DDBJ whole genome shotgun (WGS) entry which is preliminary data.</text>
</comment>
<organism evidence="2 3">
    <name type="scientific">Arthrobacter gandavensis</name>
    <dbReference type="NCBI Taxonomy" id="169960"/>
    <lineage>
        <taxon>Bacteria</taxon>
        <taxon>Bacillati</taxon>
        <taxon>Actinomycetota</taxon>
        <taxon>Actinomycetes</taxon>
        <taxon>Micrococcales</taxon>
        <taxon>Micrococcaceae</taxon>
        <taxon>Arthrobacter</taxon>
    </lineage>
</organism>
<evidence type="ECO:0000313" key="3">
    <source>
        <dbReference type="Proteomes" id="UP001500784"/>
    </source>
</evidence>
<dbReference type="PANTHER" id="PTHR30157:SF0">
    <property type="entry name" value="NADPH-DEPENDENT FERRIC-CHELATE REDUCTASE"/>
    <property type="match status" value="1"/>
</dbReference>
<sequence>MSGHLLTVTHIEDLTPRMRRVHFDGPGIAGYVNAGPHVPNVKLYFPAPGRPLDLPDRGEHGWDWKPGQRERVRTYTVSRLAEDASTMAVDFVRHRGTSVAASWAESAARGDQIAALAGGGAVVGEAEWVLLAGDETALPAIAGTLERFGPQQRGLAVIEVAGPEEEQVLPAPDGVQVRWLHRNGAAPGTTTLLADALAAVALPAAELSAGQVAVWVSAESAVVRFARRHLKEAGFPRRKQLIIGYWNRGIDEVAYGRATDHDRVDGELDTVLPGQEERRHAHAHAH</sequence>
<dbReference type="EMBL" id="BAAALV010000002">
    <property type="protein sequence ID" value="GAA1908895.1"/>
    <property type="molecule type" value="Genomic_DNA"/>
</dbReference>
<keyword evidence="3" id="KW-1185">Reference proteome</keyword>
<dbReference type="Pfam" id="PF04954">
    <property type="entry name" value="SIP"/>
    <property type="match status" value="1"/>
</dbReference>
<feature type="domain" description="FAD-binding FR-type" evidence="1">
    <location>
        <begin position="1"/>
        <end position="125"/>
    </location>
</feature>
<accession>A0ABP5ADX3</accession>
<reference evidence="3" key="1">
    <citation type="journal article" date="2019" name="Int. J. Syst. Evol. Microbiol.">
        <title>The Global Catalogue of Microorganisms (GCM) 10K type strain sequencing project: providing services to taxonomists for standard genome sequencing and annotation.</title>
        <authorList>
            <consortium name="The Broad Institute Genomics Platform"/>
            <consortium name="The Broad Institute Genome Sequencing Center for Infectious Disease"/>
            <person name="Wu L."/>
            <person name="Ma J."/>
        </authorList>
    </citation>
    <scope>NUCLEOTIDE SEQUENCE [LARGE SCALE GENOMIC DNA]</scope>
    <source>
        <strain evidence="3">JCM 13316</strain>
    </source>
</reference>
<dbReference type="PANTHER" id="PTHR30157">
    <property type="entry name" value="FERRIC REDUCTASE, NADPH-DEPENDENT"/>
    <property type="match status" value="1"/>
</dbReference>
<protein>
    <submittedName>
        <fullName evidence="2">Siderophore-interacting protein</fullName>
    </submittedName>
</protein>
<dbReference type="PROSITE" id="PS51384">
    <property type="entry name" value="FAD_FR"/>
    <property type="match status" value="1"/>
</dbReference>
<dbReference type="InterPro" id="IPR007037">
    <property type="entry name" value="SIP_rossman_dom"/>
</dbReference>
<dbReference type="CDD" id="cd06193">
    <property type="entry name" value="siderophore_interacting"/>
    <property type="match status" value="1"/>
</dbReference>
<dbReference type="Gene3D" id="2.40.30.10">
    <property type="entry name" value="Translation factors"/>
    <property type="match status" value="1"/>
</dbReference>
<dbReference type="InterPro" id="IPR017927">
    <property type="entry name" value="FAD-bd_FR_type"/>
</dbReference>
<dbReference type="RefSeq" id="WP_082413210.1">
    <property type="nucleotide sequence ID" value="NZ_BAAALV010000002.1"/>
</dbReference>
<evidence type="ECO:0000313" key="2">
    <source>
        <dbReference type="EMBL" id="GAA1908895.1"/>
    </source>
</evidence>
<name>A0ABP5ADX3_9MICC</name>
<proteinExistence type="predicted"/>
<dbReference type="Pfam" id="PF08021">
    <property type="entry name" value="FAD_binding_9"/>
    <property type="match status" value="1"/>
</dbReference>